<proteinExistence type="predicted"/>
<evidence type="ECO:0000256" key="1">
    <source>
        <dbReference type="SAM" id="MobiDB-lite"/>
    </source>
</evidence>
<dbReference type="EMBL" id="HBGG01032472">
    <property type="protein sequence ID" value="CAD9214717.1"/>
    <property type="molecule type" value="Transcribed_RNA"/>
</dbReference>
<organism evidence="2">
    <name type="scientific">Tetraselmis chuii</name>
    <dbReference type="NCBI Taxonomy" id="63592"/>
    <lineage>
        <taxon>Eukaryota</taxon>
        <taxon>Viridiplantae</taxon>
        <taxon>Chlorophyta</taxon>
        <taxon>core chlorophytes</taxon>
        <taxon>Chlorodendrophyceae</taxon>
        <taxon>Chlorodendrales</taxon>
        <taxon>Chlorodendraceae</taxon>
        <taxon>Tetraselmis</taxon>
    </lineage>
</organism>
<accession>A0A7S1X8F7</accession>
<evidence type="ECO:0000313" key="2">
    <source>
        <dbReference type="EMBL" id="CAD9214717.1"/>
    </source>
</evidence>
<reference evidence="2" key="1">
    <citation type="submission" date="2021-01" db="EMBL/GenBank/DDBJ databases">
        <authorList>
            <person name="Corre E."/>
            <person name="Pelletier E."/>
            <person name="Niang G."/>
            <person name="Scheremetjew M."/>
            <person name="Finn R."/>
            <person name="Kale V."/>
            <person name="Holt S."/>
            <person name="Cochrane G."/>
            <person name="Meng A."/>
            <person name="Brown T."/>
            <person name="Cohen L."/>
        </authorList>
    </citation>
    <scope>NUCLEOTIDE SEQUENCE</scope>
    <source>
        <strain evidence="2">PLY429</strain>
    </source>
</reference>
<dbReference type="AlphaFoldDB" id="A0A7S1X8F7"/>
<sequence>MQGSGGQMGMARPAGQQAPSEVAKPPLRDVWRGTLAINAKQAQKPGGEPMPLFVGLAKLILTTPQPINLSWPPLLVIRKFVSQENLRKYFEALKIDTNNSPKVVFFPTEVKNSNLMLEMSNKNYAAIVDVPPNALILQFKSQNRMVGILLPNAGGNM</sequence>
<protein>
    <submittedName>
        <fullName evidence="2">Uncharacterized protein</fullName>
    </submittedName>
</protein>
<name>A0A7S1X8F7_9CHLO</name>
<feature type="region of interest" description="Disordered" evidence="1">
    <location>
        <begin position="1"/>
        <end position="22"/>
    </location>
</feature>
<gene>
    <name evidence="2" type="ORF">TCHU04912_LOCUS16957</name>
</gene>